<feature type="transmembrane region" description="Helical" evidence="1">
    <location>
        <begin position="12"/>
        <end position="35"/>
    </location>
</feature>
<dbReference type="Proteomes" id="UP000683360">
    <property type="component" value="Unassembled WGS sequence"/>
</dbReference>
<proteinExistence type="predicted"/>
<dbReference type="AlphaFoldDB" id="A0A8S3ULD1"/>
<evidence type="ECO:0000313" key="2">
    <source>
        <dbReference type="EMBL" id="CAG2246421.1"/>
    </source>
</evidence>
<name>A0A8S3ULD1_MYTED</name>
<sequence length="200" mass="22558">MVELWKTVVKKILELIPVICIALLSMSIVMLVVSLDPEVTWNEYNQEIFSGVYGHYFSTLWSSLDVAAFVGEKDRQHPCKGKYWNLLKPVHDESWRVPIRTTLHQAIGLVSGTLFLLVVSLTINIVTKQKLFCTITKVAALGTGITGGYFTLKAISDYQLGIPKALSIMASDRPMESTIQKRRRCKLDITWQSTVLSLRL</sequence>
<accession>A0A8S3ULD1</accession>
<keyword evidence="1" id="KW-0472">Membrane</keyword>
<keyword evidence="3" id="KW-1185">Reference proteome</keyword>
<gene>
    <name evidence="2" type="ORF">MEDL_58407</name>
</gene>
<dbReference type="EMBL" id="CAJPWZ010002866">
    <property type="protein sequence ID" value="CAG2246421.1"/>
    <property type="molecule type" value="Genomic_DNA"/>
</dbReference>
<evidence type="ECO:0000256" key="1">
    <source>
        <dbReference type="SAM" id="Phobius"/>
    </source>
</evidence>
<protein>
    <submittedName>
        <fullName evidence="2">Uncharacterized protein</fullName>
    </submittedName>
</protein>
<feature type="transmembrane region" description="Helical" evidence="1">
    <location>
        <begin position="106"/>
        <end position="127"/>
    </location>
</feature>
<keyword evidence="1" id="KW-0812">Transmembrane</keyword>
<comment type="caution">
    <text evidence="2">The sequence shown here is derived from an EMBL/GenBank/DDBJ whole genome shotgun (WGS) entry which is preliminary data.</text>
</comment>
<reference evidence="2" key="1">
    <citation type="submission" date="2021-03" db="EMBL/GenBank/DDBJ databases">
        <authorList>
            <person name="Bekaert M."/>
        </authorList>
    </citation>
    <scope>NUCLEOTIDE SEQUENCE</scope>
</reference>
<organism evidence="2 3">
    <name type="scientific">Mytilus edulis</name>
    <name type="common">Blue mussel</name>
    <dbReference type="NCBI Taxonomy" id="6550"/>
    <lineage>
        <taxon>Eukaryota</taxon>
        <taxon>Metazoa</taxon>
        <taxon>Spiralia</taxon>
        <taxon>Lophotrochozoa</taxon>
        <taxon>Mollusca</taxon>
        <taxon>Bivalvia</taxon>
        <taxon>Autobranchia</taxon>
        <taxon>Pteriomorphia</taxon>
        <taxon>Mytilida</taxon>
        <taxon>Mytiloidea</taxon>
        <taxon>Mytilidae</taxon>
        <taxon>Mytilinae</taxon>
        <taxon>Mytilus</taxon>
    </lineage>
</organism>
<keyword evidence="1" id="KW-1133">Transmembrane helix</keyword>
<evidence type="ECO:0000313" key="3">
    <source>
        <dbReference type="Proteomes" id="UP000683360"/>
    </source>
</evidence>
<dbReference type="OrthoDB" id="10341999at2759"/>